<dbReference type="PANTHER" id="PTHR42759">
    <property type="entry name" value="MOXR FAMILY PROTEIN"/>
    <property type="match status" value="1"/>
</dbReference>
<evidence type="ECO:0000313" key="2">
    <source>
        <dbReference type="EMBL" id="VAX23810.1"/>
    </source>
</evidence>
<reference evidence="2" key="1">
    <citation type="submission" date="2018-06" db="EMBL/GenBank/DDBJ databases">
        <authorList>
            <person name="Zhirakovskaya E."/>
        </authorList>
    </citation>
    <scope>NUCLEOTIDE SEQUENCE</scope>
</reference>
<dbReference type="InterPro" id="IPR027417">
    <property type="entry name" value="P-loop_NTPase"/>
</dbReference>
<sequence length="332" mass="36404">MNLTETVRAVIAEKGTGILAPWIGSEHTKKEILAVLMAGRNLLLEGPPGVGKTLLAKSIAGSLPDIKACDCSFNCDPQHADCPQCKAAVVKKNVITIAGPMRFVRVQGSPELGAEDLIGDIDPVLAMKYGAFDARAYKPGRLVRANRQILFVDEVNRMSEKIQNTLLQVLQEGEMTIGNFDVNFMIDTIFISTMNESDVAGIETLSEALKDRIERITIPYPSEEDELVILERYGKSVVAVPNEIKRKIVSVSQRTRDDGELEFPASARSTLAVYELSQSFAKLRNSDEVNDEDVGSAIQLAFSGRLSPSVDSDYFDNMGSYINKLKQTIADD</sequence>
<dbReference type="Pfam" id="PF01078">
    <property type="entry name" value="Mg_chelatase"/>
    <property type="match status" value="1"/>
</dbReference>
<evidence type="ECO:0000259" key="1">
    <source>
        <dbReference type="SMART" id="SM00382"/>
    </source>
</evidence>
<dbReference type="Pfam" id="PF17855">
    <property type="entry name" value="MCM_lid"/>
    <property type="match status" value="1"/>
</dbReference>
<feature type="domain" description="AAA+ ATPase" evidence="1">
    <location>
        <begin position="38"/>
        <end position="223"/>
    </location>
</feature>
<dbReference type="InterPro" id="IPR000523">
    <property type="entry name" value="Mg_chelatse_chII-like_cat_dom"/>
</dbReference>
<organism evidence="2">
    <name type="scientific">hydrothermal vent metagenome</name>
    <dbReference type="NCBI Taxonomy" id="652676"/>
    <lineage>
        <taxon>unclassified sequences</taxon>
        <taxon>metagenomes</taxon>
        <taxon>ecological metagenomes</taxon>
    </lineage>
</organism>
<gene>
    <name evidence="2" type="ORF">MNBD_NITROSPINAE04-2582</name>
</gene>
<dbReference type="InterPro" id="IPR050764">
    <property type="entry name" value="CbbQ/NirQ/NorQ/GpvN"/>
</dbReference>
<dbReference type="SMART" id="SM00382">
    <property type="entry name" value="AAA"/>
    <property type="match status" value="1"/>
</dbReference>
<dbReference type="GO" id="GO:0005524">
    <property type="term" value="F:ATP binding"/>
    <property type="evidence" value="ECO:0007669"/>
    <property type="project" value="InterPro"/>
</dbReference>
<protein>
    <recommendedName>
        <fullName evidence="1">AAA+ ATPase domain-containing protein</fullName>
    </recommendedName>
</protein>
<dbReference type="PANTHER" id="PTHR42759:SF1">
    <property type="entry name" value="MAGNESIUM-CHELATASE SUBUNIT CHLD"/>
    <property type="match status" value="1"/>
</dbReference>
<dbReference type="InterPro" id="IPR003593">
    <property type="entry name" value="AAA+_ATPase"/>
</dbReference>
<name>A0A3B1CME9_9ZZZZ</name>
<dbReference type="InterPro" id="IPR041562">
    <property type="entry name" value="MCM_lid"/>
</dbReference>
<dbReference type="SUPFAM" id="SSF52540">
    <property type="entry name" value="P-loop containing nucleoside triphosphate hydrolases"/>
    <property type="match status" value="1"/>
</dbReference>
<proteinExistence type="predicted"/>
<accession>A0A3B1CME9</accession>
<dbReference type="PIRSF" id="PIRSF002849">
    <property type="entry name" value="AAA_ATPase_chaperone_MoxR_prd"/>
    <property type="match status" value="1"/>
</dbReference>
<dbReference type="InterPro" id="IPR011703">
    <property type="entry name" value="ATPase_AAA-3"/>
</dbReference>
<dbReference type="GO" id="GO:0016887">
    <property type="term" value="F:ATP hydrolysis activity"/>
    <property type="evidence" value="ECO:0007669"/>
    <property type="project" value="InterPro"/>
</dbReference>
<dbReference type="EMBL" id="UOGA01000254">
    <property type="protein sequence ID" value="VAX23810.1"/>
    <property type="molecule type" value="Genomic_DNA"/>
</dbReference>
<dbReference type="Pfam" id="PF07726">
    <property type="entry name" value="AAA_3"/>
    <property type="match status" value="1"/>
</dbReference>
<dbReference type="Gene3D" id="3.40.50.300">
    <property type="entry name" value="P-loop containing nucleotide triphosphate hydrolases"/>
    <property type="match status" value="2"/>
</dbReference>
<dbReference type="AlphaFoldDB" id="A0A3B1CME9"/>
<dbReference type="CDD" id="cd00009">
    <property type="entry name" value="AAA"/>
    <property type="match status" value="1"/>
</dbReference>